<reference evidence="1 2" key="1">
    <citation type="submission" date="2016-10" db="EMBL/GenBank/DDBJ databases">
        <authorList>
            <person name="de Groot N.N."/>
        </authorList>
    </citation>
    <scope>NUCLEOTIDE SEQUENCE [LARGE SCALE GENOMIC DNA]</scope>
    <source>
        <strain evidence="1 2">CGMCC 1.10959</strain>
    </source>
</reference>
<name>A0A1I7CKX9_9RHOB</name>
<proteinExistence type="predicted"/>
<protein>
    <submittedName>
        <fullName evidence="1">Uncharacterized protein</fullName>
    </submittedName>
</protein>
<keyword evidence="2" id="KW-1185">Reference proteome</keyword>
<dbReference type="RefSeq" id="WP_027262941.1">
    <property type="nucleotide sequence ID" value="NZ_FPAW01000017.1"/>
</dbReference>
<accession>A0A1I7CKX9</accession>
<organism evidence="1 2">
    <name type="scientific">Sedimentitalea nanhaiensis</name>
    <dbReference type="NCBI Taxonomy" id="999627"/>
    <lineage>
        <taxon>Bacteria</taxon>
        <taxon>Pseudomonadati</taxon>
        <taxon>Pseudomonadota</taxon>
        <taxon>Alphaproteobacteria</taxon>
        <taxon>Rhodobacterales</taxon>
        <taxon>Paracoccaceae</taxon>
        <taxon>Sedimentitalea</taxon>
    </lineage>
</organism>
<sequence length="282" mass="31397">MSDDHVPHPDDLLSVQVEADAKDGWFFRLWSEQCASQGKPDGTSEDMPLDYSNPPNIVQELKDAFDRFEAGNVIALLDALHICRSDNLPTPDWILSGMEKFILGTIMDGAPGKPGRSNNPLSRARQALKHEKQREVIRGIRNAQKFPPEAEWFHALALPNEVKRFFEAHGPRPLGSNLQDAVEIAEICLRGTEYQATFSTLERLAKSASEATYEISEQSVREALGLNALDDPPASYGSFSFGWPDALEGTKPESQQEQVTDTVKETAVFWFTVRQGSIRPIS</sequence>
<dbReference type="Proteomes" id="UP000182466">
    <property type="component" value="Unassembled WGS sequence"/>
</dbReference>
<evidence type="ECO:0000313" key="1">
    <source>
        <dbReference type="EMBL" id="SFU00087.1"/>
    </source>
</evidence>
<dbReference type="AlphaFoldDB" id="A0A1I7CKX9"/>
<dbReference type="OrthoDB" id="9943806at2"/>
<gene>
    <name evidence="1" type="ORF">SAMN05216236_11780</name>
</gene>
<dbReference type="STRING" id="999627.SAMN05216236_11780"/>
<evidence type="ECO:0000313" key="2">
    <source>
        <dbReference type="Proteomes" id="UP000182466"/>
    </source>
</evidence>
<dbReference type="EMBL" id="FPAW01000017">
    <property type="protein sequence ID" value="SFU00087.1"/>
    <property type="molecule type" value="Genomic_DNA"/>
</dbReference>